<dbReference type="AlphaFoldDB" id="A0A8S1HQV6"/>
<dbReference type="EMBL" id="CAJGYM010000090">
    <property type="protein sequence ID" value="CAD6197282.1"/>
    <property type="molecule type" value="Genomic_DNA"/>
</dbReference>
<evidence type="ECO:0000313" key="3">
    <source>
        <dbReference type="Proteomes" id="UP000835052"/>
    </source>
</evidence>
<keyword evidence="3" id="KW-1185">Reference proteome</keyword>
<organism evidence="2 3">
    <name type="scientific">Caenorhabditis auriculariae</name>
    <dbReference type="NCBI Taxonomy" id="2777116"/>
    <lineage>
        <taxon>Eukaryota</taxon>
        <taxon>Metazoa</taxon>
        <taxon>Ecdysozoa</taxon>
        <taxon>Nematoda</taxon>
        <taxon>Chromadorea</taxon>
        <taxon>Rhabditida</taxon>
        <taxon>Rhabditina</taxon>
        <taxon>Rhabditomorpha</taxon>
        <taxon>Rhabditoidea</taxon>
        <taxon>Rhabditidae</taxon>
        <taxon>Peloderinae</taxon>
        <taxon>Caenorhabditis</taxon>
    </lineage>
</organism>
<feature type="compositionally biased region" description="Basic and acidic residues" evidence="1">
    <location>
        <begin position="400"/>
        <end position="429"/>
    </location>
</feature>
<evidence type="ECO:0000256" key="1">
    <source>
        <dbReference type="SAM" id="MobiDB-lite"/>
    </source>
</evidence>
<accession>A0A8S1HQV6</accession>
<feature type="compositionally biased region" description="Low complexity" evidence="1">
    <location>
        <begin position="122"/>
        <end position="131"/>
    </location>
</feature>
<feature type="compositionally biased region" description="Basic and acidic residues" evidence="1">
    <location>
        <begin position="7"/>
        <end position="21"/>
    </location>
</feature>
<feature type="compositionally biased region" description="Polar residues" evidence="1">
    <location>
        <begin position="510"/>
        <end position="526"/>
    </location>
</feature>
<feature type="compositionally biased region" description="Basic and acidic residues" evidence="1">
    <location>
        <begin position="478"/>
        <end position="501"/>
    </location>
</feature>
<feature type="compositionally biased region" description="Basic and acidic residues" evidence="1">
    <location>
        <begin position="198"/>
        <end position="242"/>
    </location>
</feature>
<proteinExistence type="predicted"/>
<feature type="compositionally biased region" description="Acidic residues" evidence="1">
    <location>
        <begin position="153"/>
        <end position="162"/>
    </location>
</feature>
<dbReference type="Proteomes" id="UP000835052">
    <property type="component" value="Unassembled WGS sequence"/>
</dbReference>
<feature type="region of interest" description="Disordered" evidence="1">
    <location>
        <begin position="354"/>
        <end position="546"/>
    </location>
</feature>
<sequence length="546" mass="62307">MMIDGALDQRLDSKRQEETHRKTTSQMGRPLPEEHQPSYIGLPRRETWKHERRVVRADSEDGPSKYPTHTHFSCGRLFHLFVKKMVCSNLWREGQKESTTNYLSIDDEDDDGEDEHRSGARQQDVGQQEGQEGQEKEGNEQVLDRQPEGREEGELETSDDDVGEGRVEEREEREGHVLREEEVEKEMEEEEAQEQAVQEERQEQEKEEQEREVLTGENKEQPEEVVQPREEEGNAKHSEKNKYKNNNKSKNKNENDNENKKKKKLEKNENKDLLPMKIDSFSLALKMGLQKTRSPAGLNRATEEKKKVKRRKKVWELEKGLLPLGMEVFSLKKIYREEQKKLKEAAKYEAIARARAQAEAEARAQAQAEAEVLEQVPPSDERIEEVAAVHDASEAGESAPRAEGKGREKRYLAPEEGDEGHPDLEREQEVGQFGSDYECCRQGEFEHRRNDDDDDAPSSSALVANQPRQSSSSSGCGKENDGGSENVEKVNEVVRNGKEGSETALLGCDTLQTSPDQEVLKQSQEVLENEAGEEKYGAQSSQVLRR</sequence>
<feature type="compositionally biased region" description="Basic and acidic residues" evidence="1">
    <location>
        <begin position="379"/>
        <end position="393"/>
    </location>
</feature>
<gene>
    <name evidence="2" type="ORF">CAUJ_LOCUS13191</name>
</gene>
<feature type="compositionally biased region" description="Acidic residues" evidence="1">
    <location>
        <begin position="183"/>
        <end position="193"/>
    </location>
</feature>
<feature type="compositionally biased region" description="Polar residues" evidence="1">
    <location>
        <begin position="457"/>
        <end position="475"/>
    </location>
</feature>
<name>A0A8S1HQV6_9PELO</name>
<feature type="region of interest" description="Disordered" evidence="1">
    <location>
        <begin position="1"/>
        <end position="46"/>
    </location>
</feature>
<feature type="compositionally biased region" description="Basic and acidic residues" evidence="1">
    <location>
        <begin position="163"/>
        <end position="182"/>
    </location>
</feature>
<feature type="region of interest" description="Disordered" evidence="1">
    <location>
        <begin position="101"/>
        <end position="275"/>
    </location>
</feature>
<feature type="compositionally biased region" description="Basic and acidic residues" evidence="1">
    <location>
        <begin position="438"/>
        <end position="451"/>
    </location>
</feature>
<comment type="caution">
    <text evidence="2">The sequence shown here is derived from an EMBL/GenBank/DDBJ whole genome shotgun (WGS) entry which is preliminary data.</text>
</comment>
<feature type="compositionally biased region" description="Basic and acidic residues" evidence="1">
    <location>
        <begin position="133"/>
        <end position="152"/>
    </location>
</feature>
<reference evidence="2" key="1">
    <citation type="submission" date="2020-10" db="EMBL/GenBank/DDBJ databases">
        <authorList>
            <person name="Kikuchi T."/>
        </authorList>
    </citation>
    <scope>NUCLEOTIDE SEQUENCE</scope>
    <source>
        <strain evidence="2">NKZ352</strain>
    </source>
</reference>
<protein>
    <submittedName>
        <fullName evidence="2">Uncharacterized protein</fullName>
    </submittedName>
</protein>
<evidence type="ECO:0000313" key="2">
    <source>
        <dbReference type="EMBL" id="CAD6197282.1"/>
    </source>
</evidence>